<dbReference type="GO" id="GO:0004803">
    <property type="term" value="F:transposase activity"/>
    <property type="evidence" value="ECO:0007669"/>
    <property type="project" value="InterPro"/>
</dbReference>
<dbReference type="GO" id="GO:0003677">
    <property type="term" value="F:DNA binding"/>
    <property type="evidence" value="ECO:0007669"/>
    <property type="project" value="InterPro"/>
</dbReference>
<evidence type="ECO:0000313" key="3">
    <source>
        <dbReference type="EMBL" id="VAW61960.1"/>
    </source>
</evidence>
<dbReference type="PANTHER" id="PTHR33803">
    <property type="entry name" value="IS1478 TRANSPOSASE"/>
    <property type="match status" value="1"/>
</dbReference>
<dbReference type="GO" id="GO:0006313">
    <property type="term" value="P:DNA transposition"/>
    <property type="evidence" value="ECO:0007669"/>
    <property type="project" value="InterPro"/>
</dbReference>
<dbReference type="InterPro" id="IPR008490">
    <property type="entry name" value="Transposase_InsH_N"/>
</dbReference>
<protein>
    <submittedName>
        <fullName evidence="3">ISPg7, transposase</fullName>
    </submittedName>
</protein>
<dbReference type="PANTHER" id="PTHR33803:SF3">
    <property type="entry name" value="BLL1974 PROTEIN"/>
    <property type="match status" value="1"/>
</dbReference>
<dbReference type="AlphaFoldDB" id="A0A3B0XBI2"/>
<dbReference type="Pfam" id="PF01609">
    <property type="entry name" value="DDE_Tnp_1"/>
    <property type="match status" value="1"/>
</dbReference>
<organism evidence="3">
    <name type="scientific">hydrothermal vent metagenome</name>
    <dbReference type="NCBI Taxonomy" id="652676"/>
    <lineage>
        <taxon>unclassified sequences</taxon>
        <taxon>metagenomes</taxon>
        <taxon>ecological metagenomes</taxon>
    </lineage>
</organism>
<evidence type="ECO:0000259" key="2">
    <source>
        <dbReference type="Pfam" id="PF05598"/>
    </source>
</evidence>
<accession>A0A3B0XBI2</accession>
<feature type="domain" description="Transposase InsH N-terminal" evidence="2">
    <location>
        <begin position="17"/>
        <end position="115"/>
    </location>
</feature>
<dbReference type="NCBIfam" id="NF033578">
    <property type="entry name" value="transpos_IS5_1"/>
    <property type="match status" value="1"/>
</dbReference>
<proteinExistence type="predicted"/>
<dbReference type="InterPro" id="IPR047710">
    <property type="entry name" value="Transpos_IS5-like"/>
</dbReference>
<gene>
    <name evidence="3" type="ORF">MNBD_GAMMA08-2046</name>
</gene>
<dbReference type="InterPro" id="IPR002559">
    <property type="entry name" value="Transposase_11"/>
</dbReference>
<feature type="domain" description="Transposase IS4-like" evidence="1">
    <location>
        <begin position="271"/>
        <end position="411"/>
    </location>
</feature>
<name>A0A3B0XBI2_9ZZZZ</name>
<evidence type="ECO:0000259" key="1">
    <source>
        <dbReference type="Pfam" id="PF01609"/>
    </source>
</evidence>
<dbReference type="EMBL" id="UOFH01000201">
    <property type="protein sequence ID" value="VAW61960.1"/>
    <property type="molecule type" value="Genomic_DNA"/>
</dbReference>
<sequence>MLTNSPDFHQKNLFGEDLLQQLDPKDSLLQLAQVIPWDSFDNAFSHHYSKNTGAPSKPIRLMVGLLILKQLENLSDENVVLQCKRNPYYQFFCGMKNFQLNTPCHSTDLVKFRKRIGQEGFEKIFQMSVALHGRAALEDNVNIDTTVQEKNITYPTDSKLAIKIINRLNKLAKKEALQQRRTYVKDVKNMRLAIRHFRHAKKRSKAKKALKRLRRIAHALIRKLRRKLPKHCLFECYQKNFLFYERVLKQKPKDKNKIYSLHEPDVYCMAKGKDHKQYEYGNKVSIASTAKGNIVVGVMSHEKNCHDSHTLPDVLTYIKKSRGKAVKEAVCDRGYRGKKKVGDTEIVLPKKALKKDNRYQREKKRKQCKRRAAIEPIIGHLKSDYRLSRNRLKGIIGDHINVLMSACAWNLKKWLIAFLSLFFHAKKAPKSEDINEMCVIGIRAALLPTWV</sequence>
<reference evidence="3" key="1">
    <citation type="submission" date="2018-06" db="EMBL/GenBank/DDBJ databases">
        <authorList>
            <person name="Zhirakovskaya E."/>
        </authorList>
    </citation>
    <scope>NUCLEOTIDE SEQUENCE</scope>
</reference>
<dbReference type="Pfam" id="PF05598">
    <property type="entry name" value="DUF772"/>
    <property type="match status" value="1"/>
</dbReference>